<evidence type="ECO:0000313" key="2">
    <source>
        <dbReference type="EMBL" id="GKH73285.1"/>
    </source>
</evidence>
<reference evidence="2" key="1">
    <citation type="submission" date="2022-01" db="EMBL/GenBank/DDBJ databases">
        <title>Novel bile acid biosynthetic pathways are enriched in the microbiome of centenarians.</title>
        <authorList>
            <person name="Sato Y."/>
            <person name="Atarashi K."/>
            <person name="Plichta R.D."/>
            <person name="Arai Y."/>
            <person name="Sasajima S."/>
            <person name="Kearney M.S."/>
            <person name="Suda W."/>
            <person name="Takeshita K."/>
            <person name="Sasaki T."/>
            <person name="Okamoto S."/>
            <person name="Skelly N.A."/>
            <person name="Okamura Y."/>
            <person name="Vlamakis H."/>
            <person name="Li Y."/>
            <person name="Tanoue T."/>
            <person name="Takei H."/>
            <person name="Nittono H."/>
            <person name="Narushima S."/>
            <person name="Irie J."/>
            <person name="Itoh H."/>
            <person name="Moriya K."/>
            <person name="Sugiura Y."/>
            <person name="Suematsu M."/>
            <person name="Moritoki N."/>
            <person name="Shibata S."/>
            <person name="Littman R.D."/>
            <person name="Fischbach A.M."/>
            <person name="Uwamino Y."/>
            <person name="Inoue T."/>
            <person name="Honda A."/>
            <person name="Hattori M."/>
            <person name="Murai T."/>
            <person name="Xavier J.R."/>
            <person name="Hirose N."/>
            <person name="Honda K."/>
        </authorList>
    </citation>
    <scope>NUCLEOTIDE SEQUENCE</scope>
    <source>
        <strain evidence="2">CE91-St3</strain>
    </source>
</reference>
<sequence>MKIKLIVTALLLGGHLYANAQTSVSDTIRSQHTFRLHNNTEVTESKTVVVTEEPAQKKKKNKVKVRKPKNMEYRLALLEVEFEMENYRKKIKSSGEETKKLLLQELINKLASITNVKTADYNQDYTQVLVILPDDTEYRVDL</sequence>
<evidence type="ECO:0000256" key="1">
    <source>
        <dbReference type="SAM" id="SignalP"/>
    </source>
</evidence>
<protein>
    <submittedName>
        <fullName evidence="2">Uncharacterized protein</fullName>
    </submittedName>
</protein>
<dbReference type="AlphaFoldDB" id="A0AA37KDF8"/>
<dbReference type="RefSeq" id="WP_075965514.1">
    <property type="nucleotide sequence ID" value="NZ_BQNZ01000003.1"/>
</dbReference>
<gene>
    <name evidence="2" type="ORF">CE91St3_31480</name>
</gene>
<organism evidence="2 3">
    <name type="scientific">Parabacteroides merdae</name>
    <dbReference type="NCBI Taxonomy" id="46503"/>
    <lineage>
        <taxon>Bacteria</taxon>
        <taxon>Pseudomonadati</taxon>
        <taxon>Bacteroidota</taxon>
        <taxon>Bacteroidia</taxon>
        <taxon>Bacteroidales</taxon>
        <taxon>Tannerellaceae</taxon>
        <taxon>Parabacteroides</taxon>
    </lineage>
</organism>
<keyword evidence="1" id="KW-0732">Signal</keyword>
<proteinExistence type="predicted"/>
<feature type="signal peptide" evidence="1">
    <location>
        <begin position="1"/>
        <end position="20"/>
    </location>
</feature>
<evidence type="ECO:0000313" key="3">
    <source>
        <dbReference type="Proteomes" id="UP001055114"/>
    </source>
</evidence>
<name>A0AA37KDF8_9BACT</name>
<comment type="caution">
    <text evidence="2">The sequence shown here is derived from an EMBL/GenBank/DDBJ whole genome shotgun (WGS) entry which is preliminary data.</text>
</comment>
<dbReference type="Proteomes" id="UP001055114">
    <property type="component" value="Unassembled WGS sequence"/>
</dbReference>
<feature type="chain" id="PRO_5041464503" evidence="1">
    <location>
        <begin position="21"/>
        <end position="142"/>
    </location>
</feature>
<dbReference type="EMBL" id="BQNZ01000003">
    <property type="protein sequence ID" value="GKH73285.1"/>
    <property type="molecule type" value="Genomic_DNA"/>
</dbReference>
<accession>A0AA37KDF8</accession>